<evidence type="ECO:0000256" key="3">
    <source>
        <dbReference type="ARBA" id="ARBA00023163"/>
    </source>
</evidence>
<organism evidence="5 6">
    <name type="scientific">Microvirga aerophila</name>
    <dbReference type="NCBI Taxonomy" id="670291"/>
    <lineage>
        <taxon>Bacteria</taxon>
        <taxon>Pseudomonadati</taxon>
        <taxon>Pseudomonadota</taxon>
        <taxon>Alphaproteobacteria</taxon>
        <taxon>Hyphomicrobiales</taxon>
        <taxon>Methylobacteriaceae</taxon>
        <taxon>Microvirga</taxon>
    </lineage>
</organism>
<dbReference type="CDD" id="cd01392">
    <property type="entry name" value="HTH_LacI"/>
    <property type="match status" value="1"/>
</dbReference>
<reference evidence="5 6" key="1">
    <citation type="submission" date="2019-07" db="EMBL/GenBank/DDBJ databases">
        <title>Whole genome shotgun sequence of Microvirga aerophila NBRC 106136.</title>
        <authorList>
            <person name="Hosoyama A."/>
            <person name="Uohara A."/>
            <person name="Ohji S."/>
            <person name="Ichikawa N."/>
        </authorList>
    </citation>
    <scope>NUCLEOTIDE SEQUENCE [LARGE SCALE GENOMIC DNA]</scope>
    <source>
        <strain evidence="5 6">NBRC 106136</strain>
    </source>
</reference>
<feature type="domain" description="HTH lacI-type" evidence="4">
    <location>
        <begin position="20"/>
        <end position="74"/>
    </location>
</feature>
<dbReference type="Proteomes" id="UP000321085">
    <property type="component" value="Unassembled WGS sequence"/>
</dbReference>
<dbReference type="Gene3D" id="1.10.260.40">
    <property type="entry name" value="lambda repressor-like DNA-binding domains"/>
    <property type="match status" value="1"/>
</dbReference>
<evidence type="ECO:0000259" key="4">
    <source>
        <dbReference type="PROSITE" id="PS50932"/>
    </source>
</evidence>
<dbReference type="InterPro" id="IPR046335">
    <property type="entry name" value="LacI/GalR-like_sensor"/>
</dbReference>
<dbReference type="PANTHER" id="PTHR30146:SF109">
    <property type="entry name" value="HTH-TYPE TRANSCRIPTIONAL REGULATOR GALS"/>
    <property type="match status" value="1"/>
</dbReference>
<accession>A0A512BTH0</accession>
<dbReference type="SUPFAM" id="SSF47413">
    <property type="entry name" value="lambda repressor-like DNA-binding domains"/>
    <property type="match status" value="1"/>
</dbReference>
<dbReference type="SMART" id="SM00354">
    <property type="entry name" value="HTH_LACI"/>
    <property type="match status" value="1"/>
</dbReference>
<dbReference type="InterPro" id="IPR010982">
    <property type="entry name" value="Lambda_DNA-bd_dom_sf"/>
</dbReference>
<protein>
    <submittedName>
        <fullName evidence="5">DNA-binding transcriptional regulator CytR</fullName>
    </submittedName>
</protein>
<keyword evidence="6" id="KW-1185">Reference proteome</keyword>
<dbReference type="CDD" id="cd06284">
    <property type="entry name" value="PBP1_LacI-like"/>
    <property type="match status" value="1"/>
</dbReference>
<dbReference type="Pfam" id="PF13377">
    <property type="entry name" value="Peripla_BP_3"/>
    <property type="match status" value="1"/>
</dbReference>
<name>A0A512BTH0_9HYPH</name>
<keyword evidence="2 5" id="KW-0238">DNA-binding</keyword>
<proteinExistence type="predicted"/>
<dbReference type="InterPro" id="IPR028082">
    <property type="entry name" value="Peripla_BP_I"/>
</dbReference>
<dbReference type="PROSITE" id="PS00356">
    <property type="entry name" value="HTH_LACI_1"/>
    <property type="match status" value="1"/>
</dbReference>
<dbReference type="SUPFAM" id="SSF53822">
    <property type="entry name" value="Periplasmic binding protein-like I"/>
    <property type="match status" value="1"/>
</dbReference>
<dbReference type="RefSeq" id="WP_162815742.1">
    <property type="nucleotide sequence ID" value="NZ_BJYU01000038.1"/>
</dbReference>
<dbReference type="Pfam" id="PF00356">
    <property type="entry name" value="LacI"/>
    <property type="match status" value="1"/>
</dbReference>
<evidence type="ECO:0000313" key="5">
    <source>
        <dbReference type="EMBL" id="GEO15232.1"/>
    </source>
</evidence>
<keyword evidence="1" id="KW-0805">Transcription regulation</keyword>
<evidence type="ECO:0000256" key="2">
    <source>
        <dbReference type="ARBA" id="ARBA00023125"/>
    </source>
</evidence>
<gene>
    <name evidence="5" type="primary">cytR</name>
    <name evidence="5" type="ORF">MAE02_29280</name>
</gene>
<dbReference type="AlphaFoldDB" id="A0A512BTH0"/>
<sequence length="353" mass="37964">MDEVGRTGAAQADDAPARAVRIQDVARLAEVSTATVSRALATPERVSVEARARVLEAIARTGYVPNPAARSLRSQKTYMVLVVLPDLSNTFFSKILRGIEETLFEAGYGMIISDLDGSPEKEAHFAAFTAAGRVDGAILLNGHLFGQSRDGKGSAAKLNIPLVALCEAIPDADIPQIEIDNRAAARRMTQHLAQLGHRSIAYVSGPAQNVLERERFRGYRDGLRASALPFDPDLVVSGDYTLESGVRAGEDLLARAKRPTAVFCTSDEMAIGLVRTLSSAGVRVPEDISVAGFDDIEFAAVAQPALTTIHQPRRELGQTAATVLIDLLQGRTTPKRIRLKTDLITRNSVSSPR</sequence>
<dbReference type="EMBL" id="BJYU01000038">
    <property type="protein sequence ID" value="GEO15232.1"/>
    <property type="molecule type" value="Genomic_DNA"/>
</dbReference>
<dbReference type="InterPro" id="IPR000843">
    <property type="entry name" value="HTH_LacI"/>
</dbReference>
<dbReference type="GO" id="GO:0003700">
    <property type="term" value="F:DNA-binding transcription factor activity"/>
    <property type="evidence" value="ECO:0007669"/>
    <property type="project" value="TreeGrafter"/>
</dbReference>
<dbReference type="Gene3D" id="3.40.50.2300">
    <property type="match status" value="2"/>
</dbReference>
<dbReference type="PANTHER" id="PTHR30146">
    <property type="entry name" value="LACI-RELATED TRANSCRIPTIONAL REPRESSOR"/>
    <property type="match status" value="1"/>
</dbReference>
<evidence type="ECO:0000256" key="1">
    <source>
        <dbReference type="ARBA" id="ARBA00023015"/>
    </source>
</evidence>
<dbReference type="PROSITE" id="PS50932">
    <property type="entry name" value="HTH_LACI_2"/>
    <property type="match status" value="1"/>
</dbReference>
<evidence type="ECO:0000313" key="6">
    <source>
        <dbReference type="Proteomes" id="UP000321085"/>
    </source>
</evidence>
<comment type="caution">
    <text evidence="5">The sequence shown here is derived from an EMBL/GenBank/DDBJ whole genome shotgun (WGS) entry which is preliminary data.</text>
</comment>
<dbReference type="GO" id="GO:0000976">
    <property type="term" value="F:transcription cis-regulatory region binding"/>
    <property type="evidence" value="ECO:0007669"/>
    <property type="project" value="TreeGrafter"/>
</dbReference>
<keyword evidence="3" id="KW-0804">Transcription</keyword>